<organism evidence="1 2">
    <name type="scientific">Pedobacter fastidiosus</name>
    <dbReference type="NCBI Taxonomy" id="2765361"/>
    <lineage>
        <taxon>Bacteria</taxon>
        <taxon>Pseudomonadati</taxon>
        <taxon>Bacteroidota</taxon>
        <taxon>Sphingobacteriia</taxon>
        <taxon>Sphingobacteriales</taxon>
        <taxon>Sphingobacteriaceae</taxon>
        <taxon>Pedobacter</taxon>
    </lineage>
</organism>
<name>A0ABR7KWV9_9SPHI</name>
<reference evidence="1 2" key="1">
    <citation type="submission" date="2020-08" db="EMBL/GenBank/DDBJ databases">
        <authorList>
            <person name="Sun Q."/>
            <person name="Inoue M."/>
        </authorList>
    </citation>
    <scope>NUCLEOTIDE SEQUENCE [LARGE SCALE GENOMIC DNA]</scope>
    <source>
        <strain evidence="1 2">CCM 8938</strain>
    </source>
</reference>
<gene>
    <name evidence="1" type="ORF">H7U22_19435</name>
</gene>
<proteinExistence type="predicted"/>
<protein>
    <submittedName>
        <fullName evidence="1">Uncharacterized protein</fullName>
    </submittedName>
</protein>
<evidence type="ECO:0000313" key="2">
    <source>
        <dbReference type="Proteomes" id="UP000652755"/>
    </source>
</evidence>
<dbReference type="Proteomes" id="UP000652755">
    <property type="component" value="Unassembled WGS sequence"/>
</dbReference>
<comment type="caution">
    <text evidence="1">The sequence shown here is derived from an EMBL/GenBank/DDBJ whole genome shotgun (WGS) entry which is preliminary data.</text>
</comment>
<dbReference type="RefSeq" id="WP_187073022.1">
    <property type="nucleotide sequence ID" value="NZ_JACRYL010000023.1"/>
</dbReference>
<evidence type="ECO:0000313" key="1">
    <source>
        <dbReference type="EMBL" id="MBC6112602.1"/>
    </source>
</evidence>
<accession>A0ABR7KWV9</accession>
<keyword evidence="2" id="KW-1185">Reference proteome</keyword>
<dbReference type="EMBL" id="JACRYL010000023">
    <property type="protein sequence ID" value="MBC6112602.1"/>
    <property type="molecule type" value="Genomic_DNA"/>
</dbReference>
<sequence length="96" mass="11040">MNITFRLTREKADLLDNILRAFGEEKIISTKRVLKLCRGSEELTIEYITLLVNLNLIKRIGNIEGKILPRRLAKLPNAEDLLLIGGFSEIQKIDEY</sequence>